<dbReference type="Proteomes" id="UP001562425">
    <property type="component" value="Unassembled WGS sequence"/>
</dbReference>
<feature type="region of interest" description="Disordered" evidence="3">
    <location>
        <begin position="1"/>
        <end position="64"/>
    </location>
</feature>
<dbReference type="AlphaFoldDB" id="A0ABD1DGX3"/>
<evidence type="ECO:0000313" key="5">
    <source>
        <dbReference type="Proteomes" id="UP001562425"/>
    </source>
</evidence>
<accession>A0ABD1DGX3</accession>
<evidence type="ECO:0000313" key="4">
    <source>
        <dbReference type="EMBL" id="KAL1398888.1"/>
    </source>
</evidence>
<evidence type="ECO:0000256" key="1">
    <source>
        <dbReference type="ARBA" id="ARBA00007462"/>
    </source>
</evidence>
<comment type="similarity">
    <text evidence="1">Belongs to the RRP15 family.</text>
</comment>
<dbReference type="EMBL" id="JBEHCU010005729">
    <property type="protein sequence ID" value="KAL1398888.1"/>
    <property type="molecule type" value="Genomic_DNA"/>
</dbReference>
<comment type="caution">
    <text evidence="4">The sequence shown here is derived from an EMBL/GenBank/DDBJ whole genome shotgun (WGS) entry which is preliminary data.</text>
</comment>
<dbReference type="InterPro" id="IPR012459">
    <property type="entry name" value="Rrp15"/>
</dbReference>
<proteinExistence type="inferred from homology"/>
<protein>
    <recommendedName>
        <fullName evidence="2">RRP15-like protein</fullName>
    </recommendedName>
</protein>
<organism evidence="4 5">
    <name type="scientific">Culex pipiens pipiens</name>
    <name type="common">Northern house mosquito</name>
    <dbReference type="NCBI Taxonomy" id="38569"/>
    <lineage>
        <taxon>Eukaryota</taxon>
        <taxon>Metazoa</taxon>
        <taxon>Ecdysozoa</taxon>
        <taxon>Arthropoda</taxon>
        <taxon>Hexapoda</taxon>
        <taxon>Insecta</taxon>
        <taxon>Pterygota</taxon>
        <taxon>Neoptera</taxon>
        <taxon>Endopterygota</taxon>
        <taxon>Diptera</taxon>
        <taxon>Nematocera</taxon>
        <taxon>Culicoidea</taxon>
        <taxon>Culicidae</taxon>
        <taxon>Culicinae</taxon>
        <taxon>Culicini</taxon>
        <taxon>Culex</taxon>
        <taxon>Culex</taxon>
    </lineage>
</organism>
<gene>
    <name evidence="4" type="ORF">pipiens_008607</name>
</gene>
<evidence type="ECO:0000256" key="2">
    <source>
        <dbReference type="ARBA" id="ARBA00017475"/>
    </source>
</evidence>
<dbReference type="PANTHER" id="PTHR13245:SF14">
    <property type="entry name" value="RRP15-LIKE PROTEIN"/>
    <property type="match status" value="1"/>
</dbReference>
<feature type="region of interest" description="Disordered" evidence="3">
    <location>
        <begin position="209"/>
        <end position="286"/>
    </location>
</feature>
<keyword evidence="5" id="KW-1185">Reference proteome</keyword>
<evidence type="ECO:0000256" key="3">
    <source>
        <dbReference type="SAM" id="MobiDB-lite"/>
    </source>
</evidence>
<reference evidence="4 5" key="1">
    <citation type="submission" date="2024-05" db="EMBL/GenBank/DDBJ databases">
        <title>Culex pipiens pipiens assembly and annotation.</title>
        <authorList>
            <person name="Alout H."/>
            <person name="Durand T."/>
        </authorList>
    </citation>
    <scope>NUCLEOTIDE SEQUENCE [LARGE SCALE GENOMIC DNA]</scope>
    <source>
        <strain evidence="4">HA-2024</strain>
        <tissue evidence="4">Whole body</tissue>
    </source>
</reference>
<dbReference type="PANTHER" id="PTHR13245">
    <property type="entry name" value="RRP15-LIKE PROTEIN"/>
    <property type="match status" value="1"/>
</dbReference>
<name>A0ABD1DGX3_CULPP</name>
<sequence>MVAGVKVAKKAKVPVAPAETDSESELSANGMEDDDDQHLSDEEFPMSADEYEDDDGAEDDQEATASKWALTMAKYLRKGGDAKIFLRSLGRRVGTAAKQEEVKEEKPADVEIARELLRQKALIKKERLKDILGLRVRPSIGDYERERALKKIATKGTVQLFNAVRQQQKDVNQKLADAGKLEYKREKVLKNLSKKEFLNALMNGPRAKSELVDNLVKKEEDMKDEVKSEEESGASDGDEEPKSTWGALRADFLSGKKSGWDKEQDEESDIGGNLEGNMGGESSDSD</sequence>
<feature type="compositionally biased region" description="Acidic residues" evidence="3">
    <location>
        <begin position="49"/>
        <end position="62"/>
    </location>
</feature>
<dbReference type="Pfam" id="PF07890">
    <property type="entry name" value="Rrp15p"/>
    <property type="match status" value="1"/>
</dbReference>
<feature type="compositionally biased region" description="Basic and acidic residues" evidence="3">
    <location>
        <begin position="209"/>
        <end position="230"/>
    </location>
</feature>